<name>A0A9Q9AZT3_9PEZI</name>
<evidence type="ECO:0000313" key="3">
    <source>
        <dbReference type="Proteomes" id="UP001056384"/>
    </source>
</evidence>
<keyword evidence="3" id="KW-1185">Reference proteome</keyword>
<dbReference type="Proteomes" id="UP001056384">
    <property type="component" value="Chromosome 12"/>
</dbReference>
<feature type="transmembrane region" description="Helical" evidence="1">
    <location>
        <begin position="86"/>
        <end position="103"/>
    </location>
</feature>
<dbReference type="EMBL" id="CP099429">
    <property type="protein sequence ID" value="USW59047.1"/>
    <property type="molecule type" value="Genomic_DNA"/>
</dbReference>
<reference evidence="2" key="1">
    <citation type="submission" date="2022-06" db="EMBL/GenBank/DDBJ databases">
        <title>Complete genome sequences of two strains of the flax pathogen Septoria linicola.</title>
        <authorList>
            <person name="Lapalu N."/>
            <person name="Simon A."/>
            <person name="Demenou B."/>
            <person name="Paumier D."/>
            <person name="Guillot M.-P."/>
            <person name="Gout L."/>
            <person name="Valade R."/>
        </authorList>
    </citation>
    <scope>NUCLEOTIDE SEQUENCE</scope>
    <source>
        <strain evidence="2">SE15195</strain>
    </source>
</reference>
<keyword evidence="1" id="KW-1133">Transmembrane helix</keyword>
<accession>A0A9Q9AZT3</accession>
<gene>
    <name evidence="2" type="ORF">Slin15195_G123660</name>
</gene>
<dbReference type="AlphaFoldDB" id="A0A9Q9AZT3"/>
<keyword evidence="1" id="KW-0812">Transmembrane</keyword>
<organism evidence="2 3">
    <name type="scientific">Septoria linicola</name>
    <dbReference type="NCBI Taxonomy" id="215465"/>
    <lineage>
        <taxon>Eukaryota</taxon>
        <taxon>Fungi</taxon>
        <taxon>Dikarya</taxon>
        <taxon>Ascomycota</taxon>
        <taxon>Pezizomycotina</taxon>
        <taxon>Dothideomycetes</taxon>
        <taxon>Dothideomycetidae</taxon>
        <taxon>Mycosphaerellales</taxon>
        <taxon>Mycosphaerellaceae</taxon>
        <taxon>Septoria</taxon>
    </lineage>
</organism>
<protein>
    <submittedName>
        <fullName evidence="2">Uncharacterized protein</fullName>
    </submittedName>
</protein>
<evidence type="ECO:0000256" key="1">
    <source>
        <dbReference type="SAM" id="Phobius"/>
    </source>
</evidence>
<sequence length="129" mass="13841">MSVSPSSLYYGSALLYAATIPKHTLVGLNSVAPAVSTIAEDTPTNRKMKLLLTPTWLHCNLWLVTSALLSAKWARLGGPSSTEEKAIVWAQLVVGGVVGWQYFKHNMYVGLGCLWAAPVAGAAALIWEN</sequence>
<dbReference type="OrthoDB" id="4502040at2759"/>
<evidence type="ECO:0000313" key="2">
    <source>
        <dbReference type="EMBL" id="USW59047.1"/>
    </source>
</evidence>
<keyword evidence="1" id="KW-0472">Membrane</keyword>
<feature type="transmembrane region" description="Helical" evidence="1">
    <location>
        <begin position="109"/>
        <end position="127"/>
    </location>
</feature>
<proteinExistence type="predicted"/>